<dbReference type="Proteomes" id="UP000215509">
    <property type="component" value="Unassembled WGS sequence"/>
</dbReference>
<feature type="transmembrane region" description="Helical" evidence="1">
    <location>
        <begin position="148"/>
        <end position="172"/>
    </location>
</feature>
<feature type="transmembrane region" description="Helical" evidence="1">
    <location>
        <begin position="63"/>
        <end position="84"/>
    </location>
</feature>
<proteinExistence type="predicted"/>
<keyword evidence="3" id="KW-1185">Reference proteome</keyword>
<keyword evidence="1" id="KW-1133">Transmembrane helix</keyword>
<dbReference type="PANTHER" id="PTHR36833">
    <property type="entry name" value="SLR0610 PROTEIN-RELATED"/>
    <property type="match status" value="1"/>
</dbReference>
<evidence type="ECO:0000256" key="1">
    <source>
        <dbReference type="SAM" id="Phobius"/>
    </source>
</evidence>
<dbReference type="EMBL" id="NMQW01000008">
    <property type="protein sequence ID" value="OXM87377.1"/>
    <property type="molecule type" value="Genomic_DNA"/>
</dbReference>
<evidence type="ECO:0000313" key="3">
    <source>
        <dbReference type="Proteomes" id="UP000215509"/>
    </source>
</evidence>
<dbReference type="Pfam" id="PF06182">
    <property type="entry name" value="ABC2_membrane_6"/>
    <property type="match status" value="1"/>
</dbReference>
<sequence length="265" mass="29142">MMHRCTGILAFVWSCWKLNLAGAMEFRLSFLMTAGMMVINNIVWILFWVLYFDRFQVVNGWSFQDVMMMWAVSAGGFGLSAVLFGNAYRLAPLIANGQLDIILSQPKPVLLHMLVSRMSVSAIGDVLFALMLYGVFGDRSFVGILKFGLALGIAMLIFLFFVVIAGSLAFFMGNAEGISQQLFNGLLAFSTYPTGIFSGWGKLILFTIIPAGFISYLPIGLLRSVDPFFLGQALGAALLLAVGGTLFFYAGLKKYSSGNRMDMRM</sequence>
<dbReference type="InterPro" id="IPR010390">
    <property type="entry name" value="ABC-2_transporter-like"/>
</dbReference>
<accession>A0A229UUU3</accession>
<feature type="transmembrane region" description="Helical" evidence="1">
    <location>
        <begin position="31"/>
        <end position="51"/>
    </location>
</feature>
<dbReference type="AlphaFoldDB" id="A0A229UUU3"/>
<protein>
    <recommendedName>
        <fullName evidence="4">ABC transporter permease</fullName>
    </recommendedName>
</protein>
<name>A0A229UUU3_9BACL</name>
<comment type="caution">
    <text evidence="2">The sequence shown here is derived from an EMBL/GenBank/DDBJ whole genome shotgun (WGS) entry which is preliminary data.</text>
</comment>
<reference evidence="2 3" key="1">
    <citation type="submission" date="2017-07" db="EMBL/GenBank/DDBJ databases">
        <title>Genome sequencing and assembly of Paenibacillus rigui.</title>
        <authorList>
            <person name="Mayilraj S."/>
        </authorList>
    </citation>
    <scope>NUCLEOTIDE SEQUENCE [LARGE SCALE GENOMIC DNA]</scope>
    <source>
        <strain evidence="2 3">JCM 16352</strain>
    </source>
</reference>
<dbReference type="OrthoDB" id="9788195at2"/>
<gene>
    <name evidence="2" type="ORF">CF651_06550</name>
</gene>
<evidence type="ECO:0008006" key="4">
    <source>
        <dbReference type="Google" id="ProtNLM"/>
    </source>
</evidence>
<keyword evidence="1" id="KW-0472">Membrane</keyword>
<keyword evidence="1" id="KW-0812">Transmembrane</keyword>
<feature type="transmembrane region" description="Helical" evidence="1">
    <location>
        <begin position="114"/>
        <end position="136"/>
    </location>
</feature>
<dbReference type="PANTHER" id="PTHR36833:SF1">
    <property type="entry name" value="INTEGRAL MEMBRANE TRANSPORT PROTEIN"/>
    <property type="match status" value="1"/>
</dbReference>
<organism evidence="2 3">
    <name type="scientific">Paenibacillus rigui</name>
    <dbReference type="NCBI Taxonomy" id="554312"/>
    <lineage>
        <taxon>Bacteria</taxon>
        <taxon>Bacillati</taxon>
        <taxon>Bacillota</taxon>
        <taxon>Bacilli</taxon>
        <taxon>Bacillales</taxon>
        <taxon>Paenibacillaceae</taxon>
        <taxon>Paenibacillus</taxon>
    </lineage>
</organism>
<evidence type="ECO:0000313" key="2">
    <source>
        <dbReference type="EMBL" id="OXM87377.1"/>
    </source>
</evidence>
<feature type="transmembrane region" description="Helical" evidence="1">
    <location>
        <begin position="228"/>
        <end position="252"/>
    </location>
</feature>